<dbReference type="Pfam" id="PF01352">
    <property type="entry name" value="KRAB"/>
    <property type="match status" value="1"/>
</dbReference>
<feature type="region of interest" description="Disordered" evidence="12">
    <location>
        <begin position="298"/>
        <end position="330"/>
    </location>
</feature>
<dbReference type="PANTHER" id="PTHR14003:SF23">
    <property type="entry name" value="ZINC FINGER PROTEIN 143"/>
    <property type="match status" value="1"/>
</dbReference>
<comment type="subcellular location">
    <subcellularLocation>
        <location evidence="1">Nucleus</location>
    </subcellularLocation>
</comment>
<evidence type="ECO:0000259" key="14">
    <source>
        <dbReference type="PROSITE" id="PS50805"/>
    </source>
</evidence>
<dbReference type="FunFam" id="3.30.160.60:FF:000016">
    <property type="entry name" value="zinc finger protein 37 homolog"/>
    <property type="match status" value="1"/>
</dbReference>
<feature type="compositionally biased region" description="Basic and acidic residues" evidence="12">
    <location>
        <begin position="212"/>
        <end position="225"/>
    </location>
</feature>
<feature type="region of interest" description="Disordered" evidence="12">
    <location>
        <begin position="207"/>
        <end position="237"/>
    </location>
</feature>
<keyword evidence="10" id="KW-0539">Nucleus</keyword>
<proteinExistence type="inferred from homology"/>
<evidence type="ECO:0000256" key="2">
    <source>
        <dbReference type="ARBA" id="ARBA00006991"/>
    </source>
</evidence>
<dbReference type="InterPro" id="IPR036236">
    <property type="entry name" value="Znf_C2H2_sf"/>
</dbReference>
<feature type="region of interest" description="Disordered" evidence="12">
    <location>
        <begin position="145"/>
        <end position="170"/>
    </location>
</feature>
<dbReference type="GO" id="GO:0031519">
    <property type="term" value="C:PcG protein complex"/>
    <property type="evidence" value="ECO:0007669"/>
    <property type="project" value="TreeGrafter"/>
</dbReference>
<protein>
    <submittedName>
        <fullName evidence="16">Uncharacterized protein LOC102820760</fullName>
    </submittedName>
</protein>
<dbReference type="GO" id="GO:0000981">
    <property type="term" value="F:DNA-binding transcription factor activity, RNA polymerase II-specific"/>
    <property type="evidence" value="ECO:0007669"/>
    <property type="project" value="TreeGrafter"/>
</dbReference>
<sequence length="744" mass="82894">MEPSSRERRLQVVTVEDNNPVTSVSIYYAYYTVPTTQTTASDYCSSLADSPDKNSQAKTLPTTLRVHPHPSRALDGTSGEGGGPGSATKAGRKRLSLPRLGPAGDPTYPPATRTKAQTTCRLCVCAKRKRNYNSQRAPRLLPVDQALVPSPPGVQLTRQQGSGLKRGSETSRWVQPPIFYDTSGQGHAQRNLGLTSQHLGAFYGSTLPVETGRSRKPADSSERQRAGLLPRTGGPHGPRALLLLRRLASPCPGGPLRPSDPSAACPCPSPVSRSCWTRRTPVSRAHWSWRRFGVVGPLSASKPGRTSAQDESRRRREASPGKGRWAVEQVSRREASSEAVLPGGRSGFYSFQWEPNRRLPEGADRLASGALMDQSWRMAAISPWASWAESTPCIPFTCRGVASPSRDLLQPGVRAWEPALYPQNLSWPVEGTLQEERRRAPWLPPAQGQEPVTFKDVAVDFSQEEWGWLDPIQRTLYRDVMLETFGHLLSVGNEITKPEVISLLEQGEEPWTVERDCPASSYPDECDVKLWKHKHERTHSGAKPYKCTECGKSFSWSSHLIAHQRTHTGEKPYNCQECGKAFRERSALTKHQRTHTGEKPYECNKCGKSFSQSCHLVAHRRIHTGEKPYKCNQCERSFNCSSHLIAHRRTHTGEKPYRCNECGKAFNESSSLIVHLRNHTGEKPYKCNHCEKAFCKNSSLIIHQRMHSGEKRFICNECGKAFNGHSALIQHQRNHSEGKLSGLN</sequence>
<evidence type="ECO:0000256" key="4">
    <source>
        <dbReference type="ARBA" id="ARBA00022737"/>
    </source>
</evidence>
<evidence type="ECO:0000256" key="11">
    <source>
        <dbReference type="PROSITE-ProRule" id="PRU00042"/>
    </source>
</evidence>
<evidence type="ECO:0000256" key="5">
    <source>
        <dbReference type="ARBA" id="ARBA00022771"/>
    </source>
</evidence>
<dbReference type="SUPFAM" id="SSF109640">
    <property type="entry name" value="KRAB domain (Kruppel-associated box)"/>
    <property type="match status" value="1"/>
</dbReference>
<accession>A0A9B0U7Z0</accession>
<dbReference type="FunFam" id="3.30.160.60:FF:000069">
    <property type="entry name" value="Zinc finger protein 572"/>
    <property type="match status" value="1"/>
</dbReference>
<dbReference type="SMART" id="SM00349">
    <property type="entry name" value="KRAB"/>
    <property type="match status" value="1"/>
</dbReference>
<evidence type="ECO:0000256" key="9">
    <source>
        <dbReference type="ARBA" id="ARBA00023163"/>
    </source>
</evidence>
<dbReference type="InterPro" id="IPR036051">
    <property type="entry name" value="KRAB_dom_sf"/>
</dbReference>
<feature type="domain" description="C2H2-type" evidence="13">
    <location>
        <begin position="573"/>
        <end position="600"/>
    </location>
</feature>
<dbReference type="InterPro" id="IPR001909">
    <property type="entry name" value="KRAB"/>
</dbReference>
<dbReference type="RefSeq" id="XP_006877406.1">
    <property type="nucleotide sequence ID" value="XM_006877344.1"/>
</dbReference>
<dbReference type="FunFam" id="3.30.160.60:FF:000281">
    <property type="entry name" value="Zinc finger protein 558 isoform X1"/>
    <property type="match status" value="1"/>
</dbReference>
<dbReference type="FunFam" id="3.30.160.60:FF:000367">
    <property type="entry name" value="Zinc finger protein 572"/>
    <property type="match status" value="1"/>
</dbReference>
<dbReference type="GO" id="GO:0005667">
    <property type="term" value="C:transcription regulator complex"/>
    <property type="evidence" value="ECO:0007669"/>
    <property type="project" value="TreeGrafter"/>
</dbReference>
<dbReference type="PROSITE" id="PS00028">
    <property type="entry name" value="ZINC_FINGER_C2H2_1"/>
    <property type="match status" value="7"/>
</dbReference>
<dbReference type="Proteomes" id="UP000504623">
    <property type="component" value="Unplaced"/>
</dbReference>
<evidence type="ECO:0000256" key="8">
    <source>
        <dbReference type="ARBA" id="ARBA00023125"/>
    </source>
</evidence>
<dbReference type="InterPro" id="IPR013087">
    <property type="entry name" value="Znf_C2H2_type"/>
</dbReference>
<feature type="domain" description="C2H2-type" evidence="13">
    <location>
        <begin position="657"/>
        <end position="684"/>
    </location>
</feature>
<dbReference type="FunFam" id="3.30.160.60:FF:002254">
    <property type="entry name" value="Zinc finger protein 540"/>
    <property type="match status" value="1"/>
</dbReference>
<name>A0A9B0U7Z0_CHRAS</name>
<evidence type="ECO:0000256" key="6">
    <source>
        <dbReference type="ARBA" id="ARBA00022833"/>
    </source>
</evidence>
<feature type="domain" description="C2H2-type" evidence="13">
    <location>
        <begin position="629"/>
        <end position="656"/>
    </location>
</feature>
<dbReference type="PROSITE" id="PS50157">
    <property type="entry name" value="ZINC_FINGER_C2H2_2"/>
    <property type="match status" value="7"/>
</dbReference>
<feature type="compositionally biased region" description="Polar residues" evidence="12">
    <location>
        <begin position="44"/>
        <end position="62"/>
    </location>
</feature>
<evidence type="ECO:0000313" key="15">
    <source>
        <dbReference type="Proteomes" id="UP000504623"/>
    </source>
</evidence>
<organism evidence="15 16">
    <name type="scientific">Chrysochloris asiatica</name>
    <name type="common">Cape golden mole</name>
    <dbReference type="NCBI Taxonomy" id="185453"/>
    <lineage>
        <taxon>Eukaryota</taxon>
        <taxon>Metazoa</taxon>
        <taxon>Chordata</taxon>
        <taxon>Craniata</taxon>
        <taxon>Vertebrata</taxon>
        <taxon>Euteleostomi</taxon>
        <taxon>Mammalia</taxon>
        <taxon>Eutheria</taxon>
        <taxon>Afrotheria</taxon>
        <taxon>Chrysochloridae</taxon>
        <taxon>Chrysochlorinae</taxon>
        <taxon>Chrysochloris</taxon>
    </lineage>
</organism>
<dbReference type="CDD" id="cd07765">
    <property type="entry name" value="KRAB_A-box"/>
    <property type="match status" value="1"/>
</dbReference>
<keyword evidence="6" id="KW-0862">Zinc</keyword>
<dbReference type="SUPFAM" id="SSF57667">
    <property type="entry name" value="beta-beta-alpha zinc fingers"/>
    <property type="match status" value="4"/>
</dbReference>
<keyword evidence="3" id="KW-0479">Metal-binding</keyword>
<keyword evidence="7" id="KW-0805">Transcription regulation</keyword>
<dbReference type="AlphaFoldDB" id="A0A9B0U7Z0"/>
<evidence type="ECO:0000256" key="1">
    <source>
        <dbReference type="ARBA" id="ARBA00004123"/>
    </source>
</evidence>
<feature type="region of interest" description="Disordered" evidence="12">
    <location>
        <begin position="44"/>
        <end position="113"/>
    </location>
</feature>
<dbReference type="GeneID" id="102820760"/>
<feature type="compositionally biased region" description="Basic and acidic residues" evidence="12">
    <location>
        <begin position="308"/>
        <end position="319"/>
    </location>
</feature>
<reference evidence="16" key="1">
    <citation type="submission" date="2025-08" db="UniProtKB">
        <authorList>
            <consortium name="RefSeq"/>
        </authorList>
    </citation>
    <scope>IDENTIFICATION</scope>
    <source>
        <tissue evidence="16">Spleen</tissue>
    </source>
</reference>
<evidence type="ECO:0000256" key="7">
    <source>
        <dbReference type="ARBA" id="ARBA00023015"/>
    </source>
</evidence>
<comment type="similarity">
    <text evidence="2">Belongs to the krueppel C2H2-type zinc-finger protein family.</text>
</comment>
<evidence type="ECO:0000313" key="16">
    <source>
        <dbReference type="RefSeq" id="XP_006877406.1"/>
    </source>
</evidence>
<evidence type="ECO:0000256" key="3">
    <source>
        <dbReference type="ARBA" id="ARBA00022723"/>
    </source>
</evidence>
<keyword evidence="9" id="KW-0804">Transcription</keyword>
<dbReference type="GO" id="GO:0008270">
    <property type="term" value="F:zinc ion binding"/>
    <property type="evidence" value="ECO:0007669"/>
    <property type="project" value="UniProtKB-KW"/>
</dbReference>
<feature type="domain" description="C2H2-type" evidence="13">
    <location>
        <begin position="713"/>
        <end position="740"/>
    </location>
</feature>
<dbReference type="Gene3D" id="6.10.140.140">
    <property type="match status" value="1"/>
</dbReference>
<keyword evidence="5 11" id="KW-0863">Zinc-finger</keyword>
<dbReference type="FunFam" id="3.30.160.60:FF:000187">
    <property type="entry name" value="zinc finger protein 37 homolog"/>
    <property type="match status" value="1"/>
</dbReference>
<evidence type="ECO:0000256" key="12">
    <source>
        <dbReference type="SAM" id="MobiDB-lite"/>
    </source>
</evidence>
<dbReference type="Pfam" id="PF00096">
    <property type="entry name" value="zf-C2H2"/>
    <property type="match status" value="7"/>
</dbReference>
<feature type="domain" description="C2H2-type" evidence="13">
    <location>
        <begin position="685"/>
        <end position="712"/>
    </location>
</feature>
<evidence type="ECO:0000256" key="10">
    <source>
        <dbReference type="ARBA" id="ARBA00023242"/>
    </source>
</evidence>
<dbReference type="GO" id="GO:0000785">
    <property type="term" value="C:chromatin"/>
    <property type="evidence" value="ECO:0007669"/>
    <property type="project" value="TreeGrafter"/>
</dbReference>
<gene>
    <name evidence="16" type="primary">LOC102820760</name>
</gene>
<dbReference type="SMART" id="SM00355">
    <property type="entry name" value="ZnF_C2H2"/>
    <property type="match status" value="7"/>
</dbReference>
<keyword evidence="8" id="KW-0238">DNA-binding</keyword>
<feature type="domain" description="KRAB" evidence="14">
    <location>
        <begin position="452"/>
        <end position="523"/>
    </location>
</feature>
<keyword evidence="15" id="KW-1185">Reference proteome</keyword>
<dbReference type="PROSITE" id="PS50805">
    <property type="entry name" value="KRAB"/>
    <property type="match status" value="1"/>
</dbReference>
<dbReference type="OrthoDB" id="9892686at2759"/>
<evidence type="ECO:0000259" key="13">
    <source>
        <dbReference type="PROSITE" id="PS50157"/>
    </source>
</evidence>
<dbReference type="Gene3D" id="3.30.160.60">
    <property type="entry name" value="Classic Zinc Finger"/>
    <property type="match status" value="7"/>
</dbReference>
<feature type="domain" description="C2H2-type" evidence="13">
    <location>
        <begin position="545"/>
        <end position="572"/>
    </location>
</feature>
<dbReference type="GO" id="GO:0000978">
    <property type="term" value="F:RNA polymerase II cis-regulatory region sequence-specific DNA binding"/>
    <property type="evidence" value="ECO:0007669"/>
    <property type="project" value="TreeGrafter"/>
</dbReference>
<keyword evidence="4" id="KW-0677">Repeat</keyword>
<feature type="domain" description="C2H2-type" evidence="13">
    <location>
        <begin position="601"/>
        <end position="628"/>
    </location>
</feature>
<dbReference type="PANTHER" id="PTHR14003">
    <property type="entry name" value="TRANSCRIPTIONAL REPRESSOR PROTEIN YY"/>
    <property type="match status" value="1"/>
</dbReference>
<dbReference type="FunFam" id="3.30.160.60:FF:001530">
    <property type="entry name" value="Zinc finger protein 268"/>
    <property type="match status" value="1"/>
</dbReference>